<name>A0A0J8Y417_9GAMM</name>
<evidence type="ECO:0000313" key="6">
    <source>
        <dbReference type="Proteomes" id="UP000240481"/>
    </source>
</evidence>
<evidence type="ECO:0000259" key="4">
    <source>
        <dbReference type="PROSITE" id="PS51186"/>
    </source>
</evidence>
<evidence type="ECO:0000256" key="2">
    <source>
        <dbReference type="ARBA" id="ARBA00023315"/>
    </source>
</evidence>
<sequence>MSISALKQGQPVALTPTLNISLITLNDLPDIINMLGNPAVSEFLFFAPAPVEVYEGFFGPIITNTEKAIAVGEWPEHLTIVIRDTSGVYMGMAGLPSVMFLEGNFEVGYQLAEHAWGQGIATQAALYLTALAFNELGAHKVTADCYASNIGSYKTLEKCGFNREGSQKNYYKVENGFVDRLHYGMTKTDFIAQNSAQ</sequence>
<dbReference type="PROSITE" id="PS51186">
    <property type="entry name" value="GNAT"/>
    <property type="match status" value="1"/>
</dbReference>
<dbReference type="InterPro" id="IPR016181">
    <property type="entry name" value="Acyl_CoA_acyltransferase"/>
</dbReference>
<dbReference type="PANTHER" id="PTHR43792:SF8">
    <property type="entry name" value="[RIBOSOMAL PROTEIN US5]-ALANINE N-ACETYLTRANSFERASE"/>
    <property type="match status" value="1"/>
</dbReference>
<dbReference type="InterPro" id="IPR051531">
    <property type="entry name" value="N-acetyltransferase"/>
</dbReference>
<evidence type="ECO:0000313" key="5">
    <source>
        <dbReference type="EMBL" id="PSW27034.1"/>
    </source>
</evidence>
<proteinExistence type="inferred from homology"/>
<dbReference type="STRING" id="680026.AB733_01480"/>
<comment type="caution">
    <text evidence="5">The sequence shown here is derived from an EMBL/GenBank/DDBJ whole genome shotgun (WGS) entry which is preliminary data.</text>
</comment>
<dbReference type="OrthoDB" id="9801656at2"/>
<dbReference type="Gene3D" id="3.40.630.30">
    <property type="match status" value="1"/>
</dbReference>
<accession>A0A0J8Y417</accession>
<dbReference type="PANTHER" id="PTHR43792">
    <property type="entry name" value="GNAT FAMILY, PUTATIVE (AFU_ORTHOLOGUE AFUA_3G00765)-RELATED-RELATED"/>
    <property type="match status" value="1"/>
</dbReference>
<dbReference type="GO" id="GO:0016747">
    <property type="term" value="F:acyltransferase activity, transferring groups other than amino-acyl groups"/>
    <property type="evidence" value="ECO:0007669"/>
    <property type="project" value="InterPro"/>
</dbReference>
<evidence type="ECO:0000256" key="3">
    <source>
        <dbReference type="ARBA" id="ARBA00038502"/>
    </source>
</evidence>
<comment type="similarity">
    <text evidence="3">Belongs to the acetyltransferase family. RimJ subfamily.</text>
</comment>
<feature type="domain" description="N-acetyltransferase" evidence="4">
    <location>
        <begin position="18"/>
        <end position="190"/>
    </location>
</feature>
<organism evidence="5 6">
    <name type="scientific">Photobacterium swingsii</name>
    <dbReference type="NCBI Taxonomy" id="680026"/>
    <lineage>
        <taxon>Bacteria</taxon>
        <taxon>Pseudomonadati</taxon>
        <taxon>Pseudomonadota</taxon>
        <taxon>Gammaproteobacteria</taxon>
        <taxon>Vibrionales</taxon>
        <taxon>Vibrionaceae</taxon>
        <taxon>Photobacterium</taxon>
    </lineage>
</organism>
<dbReference type="EMBL" id="PYLZ01000001">
    <property type="protein sequence ID" value="PSW27034.1"/>
    <property type="molecule type" value="Genomic_DNA"/>
</dbReference>
<dbReference type="InterPro" id="IPR000182">
    <property type="entry name" value="GNAT_dom"/>
</dbReference>
<dbReference type="Pfam" id="PF13302">
    <property type="entry name" value="Acetyltransf_3"/>
    <property type="match status" value="1"/>
</dbReference>
<protein>
    <submittedName>
        <fullName evidence="5">N-acetyltransferase</fullName>
    </submittedName>
</protein>
<reference evidence="5 6" key="1">
    <citation type="submission" date="2018-01" db="EMBL/GenBank/DDBJ databases">
        <title>Whole genome sequencing of Histamine producing bacteria.</title>
        <authorList>
            <person name="Butler K."/>
        </authorList>
    </citation>
    <scope>NUCLEOTIDE SEQUENCE [LARGE SCALE GENOMIC DNA]</scope>
    <source>
        <strain evidence="5 6">DSM 24669</strain>
    </source>
</reference>
<dbReference type="SUPFAM" id="SSF55729">
    <property type="entry name" value="Acyl-CoA N-acyltransferases (Nat)"/>
    <property type="match status" value="1"/>
</dbReference>
<dbReference type="AlphaFoldDB" id="A0A0J8Y417"/>
<evidence type="ECO:0000256" key="1">
    <source>
        <dbReference type="ARBA" id="ARBA00022679"/>
    </source>
</evidence>
<dbReference type="Proteomes" id="UP000240481">
    <property type="component" value="Unassembled WGS sequence"/>
</dbReference>
<keyword evidence="2" id="KW-0012">Acyltransferase</keyword>
<gene>
    <name evidence="5" type="ORF">C9I94_03380</name>
</gene>
<dbReference type="RefSeq" id="WP_048897171.1">
    <property type="nucleotide sequence ID" value="NZ_AP024852.1"/>
</dbReference>
<keyword evidence="1 5" id="KW-0808">Transferase</keyword>
<keyword evidence="6" id="KW-1185">Reference proteome</keyword>